<keyword evidence="2" id="KW-1185">Reference proteome</keyword>
<proteinExistence type="predicted"/>
<dbReference type="AlphaFoldDB" id="A0A2S6HNF2"/>
<name>A0A2S6HNF2_9FIRM</name>
<organism evidence="1 2">
    <name type="scientific">Lacrimispora xylanisolvens</name>
    <dbReference type="NCBI Taxonomy" id="384636"/>
    <lineage>
        <taxon>Bacteria</taxon>
        <taxon>Bacillati</taxon>
        <taxon>Bacillota</taxon>
        <taxon>Clostridia</taxon>
        <taxon>Lachnospirales</taxon>
        <taxon>Lachnospiraceae</taxon>
        <taxon>Lacrimispora</taxon>
    </lineage>
</organism>
<reference evidence="1 2" key="1">
    <citation type="submission" date="2018-02" db="EMBL/GenBank/DDBJ databases">
        <title>Genomic Encyclopedia of Archaeal and Bacterial Type Strains, Phase II (KMG-II): from individual species to whole genera.</title>
        <authorList>
            <person name="Goeker M."/>
        </authorList>
    </citation>
    <scope>NUCLEOTIDE SEQUENCE [LARGE SCALE GENOMIC DNA]</scope>
    <source>
        <strain evidence="1 2">DSM 3808</strain>
    </source>
</reference>
<evidence type="ECO:0008006" key="3">
    <source>
        <dbReference type="Google" id="ProtNLM"/>
    </source>
</evidence>
<sequence>MINHFGWSSLTCVYTTDDKNRIQETLYENNIPFKLSVKDLSIKNTFDLPYAGIGTNKLKLSYTFYVKKKDIEFALHLIK</sequence>
<evidence type="ECO:0000313" key="1">
    <source>
        <dbReference type="EMBL" id="PPK79007.1"/>
    </source>
</evidence>
<dbReference type="EMBL" id="PTJA01000012">
    <property type="protein sequence ID" value="PPK79007.1"/>
    <property type="molecule type" value="Genomic_DNA"/>
</dbReference>
<accession>A0A2S6HNF2</accession>
<gene>
    <name evidence="1" type="ORF">BXY41_112167</name>
</gene>
<dbReference type="Proteomes" id="UP000237749">
    <property type="component" value="Unassembled WGS sequence"/>
</dbReference>
<evidence type="ECO:0000313" key="2">
    <source>
        <dbReference type="Proteomes" id="UP000237749"/>
    </source>
</evidence>
<comment type="caution">
    <text evidence="1">The sequence shown here is derived from an EMBL/GenBank/DDBJ whole genome shotgun (WGS) entry which is preliminary data.</text>
</comment>
<protein>
    <recommendedName>
        <fullName evidence="3">Signal transducing protein</fullName>
    </recommendedName>
</protein>